<gene>
    <name evidence="2" type="ORF">AB5J58_14775</name>
</gene>
<dbReference type="Gene3D" id="1.25.10.10">
    <property type="entry name" value="Leucine-rich Repeat Variant"/>
    <property type="match status" value="2"/>
</dbReference>
<sequence>MFTGIDEVGWASLRHAYGSAEDVPGLLRGLASTDPVERATALDGMYDAVHHEGIVYDATLACVPFLFALAACEQVADRGGLVELLTSIGRGHGPEEGADDGGESVADACHGNTAADAGHRGTSADAAVRARAEEFAGLLGDRDPGVRRAAAEALVRFLDQPPRVLGLLRQRITVERDDRVLLALTESLGLFVRQHPAHAPEALDVLLTLGTPPYDPGLRLAALGQLAGCAPQLLPADLVPTVVELLGERSERRRSGLSTPAEDGSPDPDSLAGRLRRLRPSDEEGALLLRTLHTALGDRVGDRIALLEGQLTSPDPADRCNGVWMAAGLIREWRADYAVPVELIGEQLSTGAQPLLGAAVSDRLRDAAVSVLGDLFHLAAPAADHLHALVTARADLWIHRWQRRAPTLGGPLKALARSGDPRATPVLTQVLAQPVPPDDLGRVIIHLGRSAASLAPALRHRLGLVPLDSPDTYDRAVPLLSALTALADREAVPEVLRLLGGITDGVRLRHQVVESAVRALGVIGGGAEGVAPMLRALLDSECAGVAAGALWSVERDASAVLPVLIRELAGAEAGRRRVAAEMLGRLGVSARAATPGLARMVGAECAWERVAGASALWRVGGEVERVLPVLRSAWVEQPGVRGVVAACLVDMGVAGAPLRDLVEAELGSPRRHLVRSGGHGSRDVLDDERLLGVCREVLAG</sequence>
<accession>A0AB39M551</accession>
<dbReference type="SUPFAM" id="SSF48371">
    <property type="entry name" value="ARM repeat"/>
    <property type="match status" value="1"/>
</dbReference>
<organism evidence="2">
    <name type="scientific">Streptomyces sp. R08</name>
    <dbReference type="NCBI Taxonomy" id="3238624"/>
    <lineage>
        <taxon>Bacteria</taxon>
        <taxon>Bacillati</taxon>
        <taxon>Actinomycetota</taxon>
        <taxon>Actinomycetes</taxon>
        <taxon>Kitasatosporales</taxon>
        <taxon>Streptomycetaceae</taxon>
        <taxon>Streptomyces</taxon>
    </lineage>
</organism>
<dbReference type="RefSeq" id="WP_369187787.1">
    <property type="nucleotide sequence ID" value="NZ_CP163431.1"/>
</dbReference>
<reference evidence="2" key="1">
    <citation type="submission" date="2024-07" db="EMBL/GenBank/DDBJ databases">
        <authorList>
            <person name="Yu S.T."/>
        </authorList>
    </citation>
    <scope>NUCLEOTIDE SEQUENCE</scope>
    <source>
        <strain evidence="2">R08</strain>
    </source>
</reference>
<evidence type="ECO:0000313" key="2">
    <source>
        <dbReference type="EMBL" id="XDQ01382.1"/>
    </source>
</evidence>
<name>A0AB39M551_9ACTN</name>
<protein>
    <submittedName>
        <fullName evidence="2">HEAT repeat domain-containing protein</fullName>
    </submittedName>
</protein>
<dbReference type="AlphaFoldDB" id="A0AB39M551"/>
<feature type="region of interest" description="Disordered" evidence="1">
    <location>
        <begin position="250"/>
        <end position="274"/>
    </location>
</feature>
<feature type="region of interest" description="Disordered" evidence="1">
    <location>
        <begin position="92"/>
        <end position="121"/>
    </location>
</feature>
<dbReference type="InterPro" id="IPR016024">
    <property type="entry name" value="ARM-type_fold"/>
</dbReference>
<proteinExistence type="predicted"/>
<dbReference type="EMBL" id="CP163431">
    <property type="protein sequence ID" value="XDQ01382.1"/>
    <property type="molecule type" value="Genomic_DNA"/>
</dbReference>
<dbReference type="InterPro" id="IPR011989">
    <property type="entry name" value="ARM-like"/>
</dbReference>
<evidence type="ECO:0000256" key="1">
    <source>
        <dbReference type="SAM" id="MobiDB-lite"/>
    </source>
</evidence>